<dbReference type="AlphaFoldDB" id="A0A5N6ZBA4"/>
<dbReference type="Proteomes" id="UP000327118">
    <property type="component" value="Unassembled WGS sequence"/>
</dbReference>
<evidence type="ECO:0000256" key="2">
    <source>
        <dbReference type="ARBA" id="ARBA00023445"/>
    </source>
</evidence>
<dbReference type="InterPro" id="IPR050425">
    <property type="entry name" value="NAD(P)_dehydrat-like"/>
</dbReference>
<dbReference type="InterPro" id="IPR001509">
    <property type="entry name" value="Epimerase_deHydtase"/>
</dbReference>
<gene>
    <name evidence="4" type="ORF">BDV28DRAFT_155817</name>
</gene>
<comment type="similarity">
    <text evidence="2">Belongs to the NAD(P)-dependent epimerase/dehydratase family. Dihydroflavonol-4-reductase subfamily.</text>
</comment>
<proteinExistence type="inferred from homology"/>
<keyword evidence="5" id="KW-1185">Reference proteome</keyword>
<sequence>MTSPLILITGVTGFIGSHTALAALRSNYRLRITIRREHQSQMLQRTFGNFEEQVEFVVIPDLEIPGCFDAALRDVTYVLHLASPMAGREGSLIDPTRKGTLSVLESAMKTSSIQKVVIMQSVASFLPLENLKGDFTVTESNNIDFSIDSFQIDQHDGIVRYHAAKLAAYQATLDFINTRNPRYDVVTLHPTYVFGRSLLQNSAAEISGSNALLFSALMTGNESSSIYWGQYLGVHISDVVDAQMAVLHKEIPSGSAFLLSGKPRPWEDVYDFVTKEYPELDIKLLPKSWTNWSLDVRKAENELGLNFHSMEDQVKEVIDQQLTFQGDCV</sequence>
<dbReference type="InterPro" id="IPR036291">
    <property type="entry name" value="NAD(P)-bd_dom_sf"/>
</dbReference>
<evidence type="ECO:0000313" key="5">
    <source>
        <dbReference type="Proteomes" id="UP000327118"/>
    </source>
</evidence>
<dbReference type="Gene3D" id="3.40.50.720">
    <property type="entry name" value="NAD(P)-binding Rossmann-like Domain"/>
    <property type="match status" value="1"/>
</dbReference>
<dbReference type="PANTHER" id="PTHR10366">
    <property type="entry name" value="NAD DEPENDENT EPIMERASE/DEHYDRATASE"/>
    <property type="match status" value="1"/>
</dbReference>
<dbReference type="Pfam" id="PF01370">
    <property type="entry name" value="Epimerase"/>
    <property type="match status" value="1"/>
</dbReference>
<evidence type="ECO:0000256" key="1">
    <source>
        <dbReference type="ARBA" id="ARBA00023002"/>
    </source>
</evidence>
<protein>
    <submittedName>
        <fullName evidence="4">Flavonol reductase</fullName>
    </submittedName>
</protein>
<feature type="domain" description="NAD-dependent epimerase/dehydratase" evidence="3">
    <location>
        <begin position="6"/>
        <end position="253"/>
    </location>
</feature>
<evidence type="ECO:0000259" key="3">
    <source>
        <dbReference type="Pfam" id="PF01370"/>
    </source>
</evidence>
<keyword evidence="1" id="KW-0560">Oxidoreductase</keyword>
<name>A0A5N6ZBA4_9EURO</name>
<evidence type="ECO:0000313" key="4">
    <source>
        <dbReference type="EMBL" id="KAE8354941.1"/>
    </source>
</evidence>
<reference evidence="5" key="1">
    <citation type="submission" date="2019-04" db="EMBL/GenBank/DDBJ databases">
        <title>Friends and foes A comparative genomics studyof 23 Aspergillus species from section Flavi.</title>
        <authorList>
            <consortium name="DOE Joint Genome Institute"/>
            <person name="Kjaerbolling I."/>
            <person name="Vesth T."/>
            <person name="Frisvad J.C."/>
            <person name="Nybo J.L."/>
            <person name="Theobald S."/>
            <person name="Kildgaard S."/>
            <person name="Isbrandt T."/>
            <person name="Kuo A."/>
            <person name="Sato A."/>
            <person name="Lyhne E.K."/>
            <person name="Kogle M.E."/>
            <person name="Wiebenga A."/>
            <person name="Kun R.S."/>
            <person name="Lubbers R.J."/>
            <person name="Makela M.R."/>
            <person name="Barry K."/>
            <person name="Chovatia M."/>
            <person name="Clum A."/>
            <person name="Daum C."/>
            <person name="Haridas S."/>
            <person name="He G."/>
            <person name="LaButti K."/>
            <person name="Lipzen A."/>
            <person name="Mondo S."/>
            <person name="Riley R."/>
            <person name="Salamov A."/>
            <person name="Simmons B.A."/>
            <person name="Magnuson J.K."/>
            <person name="Henrissat B."/>
            <person name="Mortensen U.H."/>
            <person name="Larsen T.O."/>
            <person name="Devries R.P."/>
            <person name="Grigoriev I.V."/>
            <person name="Machida M."/>
            <person name="Baker S.E."/>
            <person name="Andersen M.R."/>
        </authorList>
    </citation>
    <scope>NUCLEOTIDE SEQUENCE [LARGE SCALE GENOMIC DNA]</scope>
    <source>
        <strain evidence="5">CBS 553.77</strain>
    </source>
</reference>
<dbReference type="SUPFAM" id="SSF51735">
    <property type="entry name" value="NAD(P)-binding Rossmann-fold domains"/>
    <property type="match status" value="1"/>
</dbReference>
<dbReference type="OrthoDB" id="2735536at2759"/>
<dbReference type="GO" id="GO:0016616">
    <property type="term" value="F:oxidoreductase activity, acting on the CH-OH group of donors, NAD or NADP as acceptor"/>
    <property type="evidence" value="ECO:0007669"/>
    <property type="project" value="TreeGrafter"/>
</dbReference>
<dbReference type="PANTHER" id="PTHR10366:SF812">
    <property type="entry name" value="VPS9 DOMAIN-CONTAINING PROTEIN"/>
    <property type="match status" value="1"/>
</dbReference>
<organism evidence="4 5">
    <name type="scientific">Aspergillus coremiiformis</name>
    <dbReference type="NCBI Taxonomy" id="138285"/>
    <lineage>
        <taxon>Eukaryota</taxon>
        <taxon>Fungi</taxon>
        <taxon>Dikarya</taxon>
        <taxon>Ascomycota</taxon>
        <taxon>Pezizomycotina</taxon>
        <taxon>Eurotiomycetes</taxon>
        <taxon>Eurotiomycetidae</taxon>
        <taxon>Eurotiales</taxon>
        <taxon>Aspergillaceae</taxon>
        <taxon>Aspergillus</taxon>
        <taxon>Aspergillus subgen. Circumdati</taxon>
    </lineage>
</organism>
<dbReference type="EMBL" id="ML739062">
    <property type="protein sequence ID" value="KAE8354941.1"/>
    <property type="molecule type" value="Genomic_DNA"/>
</dbReference>
<accession>A0A5N6ZBA4</accession>